<dbReference type="Proteomes" id="UP000765509">
    <property type="component" value="Unassembled WGS sequence"/>
</dbReference>
<evidence type="ECO:0000313" key="3">
    <source>
        <dbReference type="EMBL" id="MBW0461698.1"/>
    </source>
</evidence>
<keyword evidence="4" id="KW-1185">Reference proteome</keyword>
<feature type="region of interest" description="Disordered" evidence="1">
    <location>
        <begin position="196"/>
        <end position="318"/>
    </location>
</feature>
<protein>
    <submittedName>
        <fullName evidence="3">Uncharacterized protein</fullName>
    </submittedName>
</protein>
<proteinExistence type="predicted"/>
<feature type="compositionally biased region" description="Polar residues" evidence="1">
    <location>
        <begin position="287"/>
        <end position="307"/>
    </location>
</feature>
<reference evidence="3" key="1">
    <citation type="submission" date="2021-03" db="EMBL/GenBank/DDBJ databases">
        <title>Draft genome sequence of rust myrtle Austropuccinia psidii MF-1, a brazilian biotype.</title>
        <authorList>
            <person name="Quecine M.C."/>
            <person name="Pachon D.M.R."/>
            <person name="Bonatelli M.L."/>
            <person name="Correr F.H."/>
            <person name="Franceschini L.M."/>
            <person name="Leite T.F."/>
            <person name="Margarido G.R.A."/>
            <person name="Almeida C.A."/>
            <person name="Ferrarezi J.A."/>
            <person name="Labate C.A."/>
        </authorList>
    </citation>
    <scope>NUCLEOTIDE SEQUENCE</scope>
    <source>
        <strain evidence="3">MF-1</strain>
    </source>
</reference>
<dbReference type="EMBL" id="AVOT02000204">
    <property type="protein sequence ID" value="MBW0461698.1"/>
    <property type="molecule type" value="Genomic_DNA"/>
</dbReference>
<evidence type="ECO:0000256" key="2">
    <source>
        <dbReference type="SAM" id="Phobius"/>
    </source>
</evidence>
<keyword evidence="2" id="KW-0472">Membrane</keyword>
<feature type="transmembrane region" description="Helical" evidence="2">
    <location>
        <begin position="88"/>
        <end position="107"/>
    </location>
</feature>
<keyword evidence="2" id="KW-1133">Transmembrane helix</keyword>
<dbReference type="OrthoDB" id="2503300at2759"/>
<gene>
    <name evidence="3" type="ORF">O181_001413</name>
</gene>
<name>A0A9Q3BAQ6_9BASI</name>
<comment type="caution">
    <text evidence="3">The sequence shown here is derived from an EMBL/GenBank/DDBJ whole genome shotgun (WGS) entry which is preliminary data.</text>
</comment>
<dbReference type="AlphaFoldDB" id="A0A9Q3BAQ6"/>
<evidence type="ECO:0000256" key="1">
    <source>
        <dbReference type="SAM" id="MobiDB-lite"/>
    </source>
</evidence>
<feature type="transmembrane region" description="Helical" evidence="2">
    <location>
        <begin position="166"/>
        <end position="186"/>
    </location>
</feature>
<evidence type="ECO:0000313" key="4">
    <source>
        <dbReference type="Proteomes" id="UP000765509"/>
    </source>
</evidence>
<feature type="transmembrane region" description="Helical" evidence="2">
    <location>
        <begin position="119"/>
        <end position="142"/>
    </location>
</feature>
<accession>A0A9Q3BAQ6</accession>
<keyword evidence="2" id="KW-0812">Transmembrane</keyword>
<sequence>MLSVPVIKKLAFWHGTFSIDKQLFEVKAGFWGACTFKRNLKVNDKDRKRPSERDEDVSCTKAKAGYSFELSSTVPDARGKIHTTQTLFFFWLFLATVLALSALGLSFSPNYYQWKQATILSMVSSALSFGVFLACVVMFTGLSREIRKTESAKTIPLMGQLEGCTFFPLMASVFLGMSAACSWICFKQEFVKRSRNSTERGRTTHQLEFNSRNPNALPPPTLNAQGMNRVFNPGQINNRGEAGAGGPKRSFETFDNRDNATSTEESYGSVGGSEADDEGEENGRESVLSQSNYVENSSFSDVHSSNKLPPPPPLLSHR</sequence>
<feature type="compositionally biased region" description="Basic and acidic residues" evidence="1">
    <location>
        <begin position="249"/>
        <end position="258"/>
    </location>
</feature>
<organism evidence="3 4">
    <name type="scientific">Austropuccinia psidii MF-1</name>
    <dbReference type="NCBI Taxonomy" id="1389203"/>
    <lineage>
        <taxon>Eukaryota</taxon>
        <taxon>Fungi</taxon>
        <taxon>Dikarya</taxon>
        <taxon>Basidiomycota</taxon>
        <taxon>Pucciniomycotina</taxon>
        <taxon>Pucciniomycetes</taxon>
        <taxon>Pucciniales</taxon>
        <taxon>Sphaerophragmiaceae</taxon>
        <taxon>Austropuccinia</taxon>
    </lineage>
</organism>
<feature type="compositionally biased region" description="Pro residues" evidence="1">
    <location>
        <begin position="308"/>
        <end position="318"/>
    </location>
</feature>